<organism evidence="1 2">
    <name type="scientific">Ixodes persulcatus</name>
    <name type="common">Taiga tick</name>
    <dbReference type="NCBI Taxonomy" id="34615"/>
    <lineage>
        <taxon>Eukaryota</taxon>
        <taxon>Metazoa</taxon>
        <taxon>Ecdysozoa</taxon>
        <taxon>Arthropoda</taxon>
        <taxon>Chelicerata</taxon>
        <taxon>Arachnida</taxon>
        <taxon>Acari</taxon>
        <taxon>Parasitiformes</taxon>
        <taxon>Ixodida</taxon>
        <taxon>Ixodoidea</taxon>
        <taxon>Ixodidae</taxon>
        <taxon>Ixodinae</taxon>
        <taxon>Ixodes</taxon>
    </lineage>
</organism>
<protein>
    <submittedName>
        <fullName evidence="1">Uncharacterized protein</fullName>
    </submittedName>
</protein>
<comment type="caution">
    <text evidence="1">The sequence shown here is derived from an EMBL/GenBank/DDBJ whole genome shotgun (WGS) entry which is preliminary data.</text>
</comment>
<dbReference type="EMBL" id="JABSTQ010010847">
    <property type="protein sequence ID" value="KAG0417396.1"/>
    <property type="molecule type" value="Genomic_DNA"/>
</dbReference>
<proteinExistence type="predicted"/>
<dbReference type="Proteomes" id="UP000805193">
    <property type="component" value="Unassembled WGS sequence"/>
</dbReference>
<evidence type="ECO:0000313" key="1">
    <source>
        <dbReference type="EMBL" id="KAG0417396.1"/>
    </source>
</evidence>
<keyword evidence="2" id="KW-1185">Reference proteome</keyword>
<reference evidence="1 2" key="1">
    <citation type="journal article" date="2020" name="Cell">
        <title>Large-Scale Comparative Analyses of Tick Genomes Elucidate Their Genetic Diversity and Vector Capacities.</title>
        <authorList>
            <consortium name="Tick Genome and Microbiome Consortium (TIGMIC)"/>
            <person name="Jia N."/>
            <person name="Wang J."/>
            <person name="Shi W."/>
            <person name="Du L."/>
            <person name="Sun Y."/>
            <person name="Zhan W."/>
            <person name="Jiang J.F."/>
            <person name="Wang Q."/>
            <person name="Zhang B."/>
            <person name="Ji P."/>
            <person name="Bell-Sakyi L."/>
            <person name="Cui X.M."/>
            <person name="Yuan T.T."/>
            <person name="Jiang B.G."/>
            <person name="Yang W.F."/>
            <person name="Lam T.T."/>
            <person name="Chang Q.C."/>
            <person name="Ding S.J."/>
            <person name="Wang X.J."/>
            <person name="Zhu J.G."/>
            <person name="Ruan X.D."/>
            <person name="Zhao L."/>
            <person name="Wei J.T."/>
            <person name="Ye R.Z."/>
            <person name="Que T.C."/>
            <person name="Du C.H."/>
            <person name="Zhou Y.H."/>
            <person name="Cheng J.X."/>
            <person name="Dai P.F."/>
            <person name="Guo W.B."/>
            <person name="Han X.H."/>
            <person name="Huang E.J."/>
            <person name="Li L.F."/>
            <person name="Wei W."/>
            <person name="Gao Y.C."/>
            <person name="Liu J.Z."/>
            <person name="Shao H.Z."/>
            <person name="Wang X."/>
            <person name="Wang C.C."/>
            <person name="Yang T.C."/>
            <person name="Huo Q.B."/>
            <person name="Li W."/>
            <person name="Chen H.Y."/>
            <person name="Chen S.E."/>
            <person name="Zhou L.G."/>
            <person name="Ni X.B."/>
            <person name="Tian J.H."/>
            <person name="Sheng Y."/>
            <person name="Liu T."/>
            <person name="Pan Y.S."/>
            <person name="Xia L.Y."/>
            <person name="Li J."/>
            <person name="Zhao F."/>
            <person name="Cao W.C."/>
        </authorList>
    </citation>
    <scope>NUCLEOTIDE SEQUENCE [LARGE SCALE GENOMIC DNA]</scope>
    <source>
        <strain evidence="1">Iper-2018</strain>
    </source>
</reference>
<sequence>MAHYAYEHFQASWSSRLPTIADLRDTTPWKSTPSAQKRLNQYETVIIKLQTGVDLRQVPQTELGLAVITTAKLTTAERGETYIKVRNQQNLIAVDTYKQSARDKLLLIESLPIQGRDHATRTYLAMNRDHARGVVHGVQGWSNERLLENIGCNGRKLISAHTIGNSNTALLTFEGLYPPKYVTINWVVTRVYPYRPRSLICGTCLNIGHKSEVCPQKNHLKCCQICSKEFPPDSEINGNHQCTPYCKNCDEDHSPLFPICPARVYADGQHNQGILYRKKRQLLALRPMPRRPNARAPPQSHHYLEIANRCALLEDEYPMLPQKQDQTNPPRHRPQRRPGQAQKTTYPEADPHAGGQTSKNQQTPQGPGQEPESGEDE</sequence>
<name>A0AC60PCE4_IXOPE</name>
<gene>
    <name evidence="1" type="ORF">HPB47_005638</name>
</gene>
<accession>A0AC60PCE4</accession>
<evidence type="ECO:0000313" key="2">
    <source>
        <dbReference type="Proteomes" id="UP000805193"/>
    </source>
</evidence>